<reference evidence="2" key="1">
    <citation type="journal article" date="2016" name="Nat. Genet.">
        <title>A high-quality carrot genome assembly provides new insights into carotenoid accumulation and asterid genome evolution.</title>
        <authorList>
            <person name="Iorizzo M."/>
            <person name="Ellison S."/>
            <person name="Senalik D."/>
            <person name="Zeng P."/>
            <person name="Satapoomin P."/>
            <person name="Huang J."/>
            <person name="Bowman M."/>
            <person name="Iovene M."/>
            <person name="Sanseverino W."/>
            <person name="Cavagnaro P."/>
            <person name="Yildiz M."/>
            <person name="Macko-Podgorni A."/>
            <person name="Moranska E."/>
            <person name="Grzebelus E."/>
            <person name="Grzebelus D."/>
            <person name="Ashrafi H."/>
            <person name="Zheng Z."/>
            <person name="Cheng S."/>
            <person name="Spooner D."/>
            <person name="Van Deynze A."/>
            <person name="Simon P."/>
        </authorList>
    </citation>
    <scope>NUCLEOTIDE SEQUENCE</scope>
    <source>
        <tissue evidence="2">Leaf</tissue>
    </source>
</reference>
<dbReference type="InterPro" id="IPR036865">
    <property type="entry name" value="CRAL-TRIO_dom_sf"/>
</dbReference>
<protein>
    <recommendedName>
        <fullName evidence="1">CRAL-TRIO domain-containing protein</fullName>
    </recommendedName>
</protein>
<sequence length="219" mass="25599">MKSPSTCILSAYEQEKLMDKLSIFKIQGQDKRGHKLLRIIGNLFPARLVSAEVLRKYMNEKVFPRLSNDGDEVKPFSVVYMHTGVEWRENLPGIMAARSINNAIPVNIRSNLQAIYFVHPDLQSRVFLATFGRLLFSQELYSKVIYMSRLQFLWKHIRRNEMELPEFISNYDKALDSCRRRRLPLADYSLEFHDRKNQVHSVAAYLESPISTFSIRRIG</sequence>
<gene>
    <name evidence="2" type="ORF">DCAR_0623022</name>
</gene>
<dbReference type="Pfam" id="PF13716">
    <property type="entry name" value="CRAL_TRIO_2"/>
    <property type="match status" value="1"/>
</dbReference>
<dbReference type="AlphaFoldDB" id="A0AAF1B3T7"/>
<evidence type="ECO:0000259" key="1">
    <source>
        <dbReference type="SMART" id="SM00516"/>
    </source>
</evidence>
<organism evidence="2 3">
    <name type="scientific">Daucus carota subsp. sativus</name>
    <name type="common">Carrot</name>
    <dbReference type="NCBI Taxonomy" id="79200"/>
    <lineage>
        <taxon>Eukaryota</taxon>
        <taxon>Viridiplantae</taxon>
        <taxon>Streptophyta</taxon>
        <taxon>Embryophyta</taxon>
        <taxon>Tracheophyta</taxon>
        <taxon>Spermatophyta</taxon>
        <taxon>Magnoliopsida</taxon>
        <taxon>eudicotyledons</taxon>
        <taxon>Gunneridae</taxon>
        <taxon>Pentapetalae</taxon>
        <taxon>asterids</taxon>
        <taxon>campanulids</taxon>
        <taxon>Apiales</taxon>
        <taxon>Apiaceae</taxon>
        <taxon>Apioideae</taxon>
        <taxon>Scandiceae</taxon>
        <taxon>Daucinae</taxon>
        <taxon>Daucus</taxon>
        <taxon>Daucus sect. Daucus</taxon>
    </lineage>
</organism>
<keyword evidence="3" id="KW-1185">Reference proteome</keyword>
<evidence type="ECO:0000313" key="2">
    <source>
        <dbReference type="EMBL" id="WOH03623.1"/>
    </source>
</evidence>
<accession>A0AAF1B3T7</accession>
<dbReference type="Proteomes" id="UP000077755">
    <property type="component" value="Chromosome 6"/>
</dbReference>
<dbReference type="PANTHER" id="PTHR48411">
    <property type="entry name" value="OS01G0948300 PROTEIN"/>
    <property type="match status" value="1"/>
</dbReference>
<dbReference type="EMBL" id="CP093348">
    <property type="protein sequence ID" value="WOH03623.1"/>
    <property type="molecule type" value="Genomic_DNA"/>
</dbReference>
<dbReference type="InterPro" id="IPR001251">
    <property type="entry name" value="CRAL-TRIO_dom"/>
</dbReference>
<dbReference type="KEGG" id="dcr:108226737"/>
<reference evidence="2" key="2">
    <citation type="submission" date="2022-03" db="EMBL/GenBank/DDBJ databases">
        <title>Draft title - Genomic analysis of global carrot germplasm unveils the trajectory of domestication and the origin of high carotenoid orange carrot.</title>
        <authorList>
            <person name="Iorizzo M."/>
            <person name="Ellison S."/>
            <person name="Senalik D."/>
            <person name="Macko-Podgorni A."/>
            <person name="Grzebelus D."/>
            <person name="Bostan H."/>
            <person name="Rolling W."/>
            <person name="Curaba J."/>
            <person name="Simon P."/>
        </authorList>
    </citation>
    <scope>NUCLEOTIDE SEQUENCE</scope>
    <source>
        <tissue evidence="2">Leaf</tissue>
    </source>
</reference>
<dbReference type="SMART" id="SM00516">
    <property type="entry name" value="SEC14"/>
    <property type="match status" value="1"/>
</dbReference>
<dbReference type="PANTHER" id="PTHR48411:SF1">
    <property type="entry name" value="OS01G0948300 PROTEIN"/>
    <property type="match status" value="1"/>
</dbReference>
<feature type="domain" description="CRAL-TRIO" evidence="1">
    <location>
        <begin position="17"/>
        <end position="173"/>
    </location>
</feature>
<proteinExistence type="predicted"/>
<evidence type="ECO:0000313" key="3">
    <source>
        <dbReference type="Proteomes" id="UP000077755"/>
    </source>
</evidence>
<dbReference type="Gene3D" id="3.40.525.10">
    <property type="entry name" value="CRAL-TRIO lipid binding domain"/>
    <property type="match status" value="1"/>
</dbReference>
<name>A0AAF1B3T7_DAUCS</name>